<dbReference type="EMBL" id="ONZF01000004">
    <property type="protein sequence ID" value="SPJ24512.1"/>
    <property type="molecule type" value="Genomic_DNA"/>
</dbReference>
<dbReference type="AlphaFoldDB" id="A0A2R8BWJ0"/>
<organism evidence="2 3">
    <name type="scientific">Palleronia abyssalis</name>
    <dbReference type="NCBI Taxonomy" id="1501240"/>
    <lineage>
        <taxon>Bacteria</taxon>
        <taxon>Pseudomonadati</taxon>
        <taxon>Pseudomonadota</taxon>
        <taxon>Alphaproteobacteria</taxon>
        <taxon>Rhodobacterales</taxon>
        <taxon>Roseobacteraceae</taxon>
        <taxon>Palleronia</taxon>
    </lineage>
</organism>
<dbReference type="NCBIfam" id="TIGR00199">
    <property type="entry name" value="PncC_domain"/>
    <property type="match status" value="1"/>
</dbReference>
<keyword evidence="2" id="KW-0378">Hydrolase</keyword>
<dbReference type="GO" id="GO:0019159">
    <property type="term" value="F:nicotinamide-nucleotide amidase activity"/>
    <property type="evidence" value="ECO:0007669"/>
    <property type="project" value="UniProtKB-EC"/>
</dbReference>
<sequence>MVETLVTDIPDALQDRIRQVLDRACGLERMLATAESCTGGLVASLFTDVEGSSHAFDRGYVVYTDRAKADMLGVPPDLLNRHGAVSRPVAIAMADGTLDRSAAHVAFSVTGFAGPAGGAEEGLVHFGCAVRNRKTLHREEHFGSIGRSGVRLACLQVAVEMFEEGLE</sequence>
<dbReference type="EC" id="3.5.1.42" evidence="2"/>
<dbReference type="RefSeq" id="WP_108894332.1">
    <property type="nucleotide sequence ID" value="NZ_ONZF01000004.1"/>
</dbReference>
<keyword evidence="3" id="KW-1185">Reference proteome</keyword>
<reference evidence="2 3" key="1">
    <citation type="submission" date="2018-03" db="EMBL/GenBank/DDBJ databases">
        <authorList>
            <person name="Keele B.F."/>
        </authorList>
    </citation>
    <scope>NUCLEOTIDE SEQUENCE [LARGE SCALE GENOMIC DNA]</scope>
    <source>
        <strain evidence="2 3">CECT 8504</strain>
    </source>
</reference>
<proteinExistence type="predicted"/>
<protein>
    <submittedName>
        <fullName evidence="2">Nicotinamide-nucleotide amidohydrolase PncC</fullName>
        <ecNumber evidence="2">3.5.1.42</ecNumber>
    </submittedName>
</protein>
<evidence type="ECO:0000259" key="1">
    <source>
        <dbReference type="Pfam" id="PF02464"/>
    </source>
</evidence>
<dbReference type="Pfam" id="PF02464">
    <property type="entry name" value="CinA"/>
    <property type="match status" value="1"/>
</dbReference>
<dbReference type="OrthoDB" id="9801454at2"/>
<dbReference type="Gene3D" id="3.90.950.20">
    <property type="entry name" value="CinA-like"/>
    <property type="match status" value="1"/>
</dbReference>
<feature type="domain" description="CinA C-terminal" evidence="1">
    <location>
        <begin position="19"/>
        <end position="164"/>
    </location>
</feature>
<dbReference type="InterPro" id="IPR036653">
    <property type="entry name" value="CinA-like_C"/>
</dbReference>
<evidence type="ECO:0000313" key="3">
    <source>
        <dbReference type="Proteomes" id="UP000244912"/>
    </source>
</evidence>
<accession>A0A2R8BWJ0</accession>
<gene>
    <name evidence="2" type="primary">pncC_3</name>
    <name evidence="2" type="ORF">PAA8504_02345</name>
</gene>
<dbReference type="SUPFAM" id="SSF142433">
    <property type="entry name" value="CinA-like"/>
    <property type="match status" value="1"/>
</dbReference>
<dbReference type="InterPro" id="IPR008136">
    <property type="entry name" value="CinA_C"/>
</dbReference>
<name>A0A2R8BWJ0_9RHOB</name>
<dbReference type="Proteomes" id="UP000244912">
    <property type="component" value="Unassembled WGS sequence"/>
</dbReference>
<evidence type="ECO:0000313" key="2">
    <source>
        <dbReference type="EMBL" id="SPJ24512.1"/>
    </source>
</evidence>